<organism evidence="11 12">
    <name type="scientific">Moheibacter stercoris</name>
    <dbReference type="NCBI Taxonomy" id="1628251"/>
    <lineage>
        <taxon>Bacteria</taxon>
        <taxon>Pseudomonadati</taxon>
        <taxon>Bacteroidota</taxon>
        <taxon>Flavobacteriia</taxon>
        <taxon>Flavobacteriales</taxon>
        <taxon>Weeksellaceae</taxon>
        <taxon>Moheibacter</taxon>
    </lineage>
</organism>
<feature type="domain" description="POTRA" evidence="10">
    <location>
        <begin position="209"/>
        <end position="296"/>
    </location>
</feature>
<dbReference type="PANTHER" id="PTHR12815">
    <property type="entry name" value="SORTING AND ASSEMBLY MACHINERY SAMM50 PROTEIN FAMILY MEMBER"/>
    <property type="match status" value="1"/>
</dbReference>
<reference evidence="11 12" key="1">
    <citation type="submission" date="2024-06" db="EMBL/GenBank/DDBJ databases">
        <title>Genomic Encyclopedia of Type Strains, Phase IV (KMG-IV): sequencing the most valuable type-strain genomes for metagenomic binning, comparative biology and taxonomic classification.</title>
        <authorList>
            <person name="Goeker M."/>
        </authorList>
    </citation>
    <scope>NUCLEOTIDE SEQUENCE [LARGE SCALE GENOMIC DNA]</scope>
    <source>
        <strain evidence="11 12">DSM 29388</strain>
    </source>
</reference>
<comment type="subcellular location">
    <subcellularLocation>
        <location evidence="1">Membrane</location>
    </subcellularLocation>
</comment>
<dbReference type="PANTHER" id="PTHR12815:SF47">
    <property type="entry name" value="TRANSLOCATION AND ASSEMBLY MODULE SUBUNIT TAMA"/>
    <property type="match status" value="1"/>
</dbReference>
<evidence type="ECO:0000256" key="1">
    <source>
        <dbReference type="ARBA" id="ARBA00004370"/>
    </source>
</evidence>
<feature type="domain" description="POTRA" evidence="10">
    <location>
        <begin position="299"/>
        <end position="382"/>
    </location>
</feature>
<keyword evidence="6" id="KW-0472">Membrane</keyword>
<keyword evidence="4 9" id="KW-0732">Signal</keyword>
<dbReference type="PIRSF" id="PIRSF006076">
    <property type="entry name" value="OM_assembly_OMP85"/>
    <property type="match status" value="1"/>
</dbReference>
<comment type="caution">
    <text evidence="11">The sequence shown here is derived from an EMBL/GenBank/DDBJ whole genome shotgun (WGS) entry which is preliminary data.</text>
</comment>
<evidence type="ECO:0000313" key="12">
    <source>
        <dbReference type="Proteomes" id="UP001549146"/>
    </source>
</evidence>
<protein>
    <recommendedName>
        <fullName evidence="8">Outer membrane protein assembly factor BamA</fullName>
    </recommendedName>
</protein>
<evidence type="ECO:0000256" key="6">
    <source>
        <dbReference type="ARBA" id="ARBA00023136"/>
    </source>
</evidence>
<evidence type="ECO:0000256" key="4">
    <source>
        <dbReference type="ARBA" id="ARBA00022729"/>
    </source>
</evidence>
<dbReference type="Proteomes" id="UP001549146">
    <property type="component" value="Unassembled WGS sequence"/>
</dbReference>
<feature type="chain" id="PRO_5046514453" description="Outer membrane protein assembly factor BamA" evidence="9">
    <location>
        <begin position="19"/>
        <end position="847"/>
    </location>
</feature>
<proteinExistence type="predicted"/>
<dbReference type="EMBL" id="JBEPMO010000004">
    <property type="protein sequence ID" value="MET3731524.1"/>
    <property type="molecule type" value="Genomic_DNA"/>
</dbReference>
<dbReference type="RefSeq" id="WP_354507865.1">
    <property type="nucleotide sequence ID" value="NZ_JBEPMO010000004.1"/>
</dbReference>
<dbReference type="Pfam" id="PF07244">
    <property type="entry name" value="POTRA"/>
    <property type="match status" value="4"/>
</dbReference>
<keyword evidence="3" id="KW-0812">Transmembrane</keyword>
<evidence type="ECO:0000256" key="5">
    <source>
        <dbReference type="ARBA" id="ARBA00022737"/>
    </source>
</evidence>
<dbReference type="Gene3D" id="2.40.160.50">
    <property type="entry name" value="membrane protein fhac: a member of the omp85/tpsb transporter family"/>
    <property type="match status" value="1"/>
</dbReference>
<keyword evidence="12" id="KW-1185">Reference proteome</keyword>
<keyword evidence="7" id="KW-0998">Cell outer membrane</keyword>
<dbReference type="InterPro" id="IPR010827">
    <property type="entry name" value="BamA/TamA_POTRA"/>
</dbReference>
<keyword evidence="2" id="KW-1134">Transmembrane beta strand</keyword>
<dbReference type="NCBIfam" id="TIGR03303">
    <property type="entry name" value="OM_YaeT"/>
    <property type="match status" value="1"/>
</dbReference>
<dbReference type="InterPro" id="IPR000184">
    <property type="entry name" value="Bac_surfAg_D15"/>
</dbReference>
<dbReference type="InterPro" id="IPR039910">
    <property type="entry name" value="D15-like"/>
</dbReference>
<dbReference type="PROSITE" id="PS51779">
    <property type="entry name" value="POTRA"/>
    <property type="match status" value="2"/>
</dbReference>
<name>A0ABV2LSG8_9FLAO</name>
<evidence type="ECO:0000256" key="9">
    <source>
        <dbReference type="SAM" id="SignalP"/>
    </source>
</evidence>
<evidence type="ECO:0000256" key="2">
    <source>
        <dbReference type="ARBA" id="ARBA00022452"/>
    </source>
</evidence>
<dbReference type="Gene3D" id="3.10.20.310">
    <property type="entry name" value="membrane protein fhac"/>
    <property type="match status" value="5"/>
</dbReference>
<feature type="signal peptide" evidence="9">
    <location>
        <begin position="1"/>
        <end position="18"/>
    </location>
</feature>
<dbReference type="InterPro" id="IPR034746">
    <property type="entry name" value="POTRA"/>
</dbReference>
<dbReference type="InterPro" id="IPR023707">
    <property type="entry name" value="OM_assembly_BamA"/>
</dbReference>
<dbReference type="Pfam" id="PF01103">
    <property type="entry name" value="Omp85"/>
    <property type="match status" value="1"/>
</dbReference>
<evidence type="ECO:0000256" key="8">
    <source>
        <dbReference type="NCBIfam" id="TIGR03303"/>
    </source>
</evidence>
<keyword evidence="5" id="KW-0677">Repeat</keyword>
<evidence type="ECO:0000259" key="10">
    <source>
        <dbReference type="PROSITE" id="PS51779"/>
    </source>
</evidence>
<sequence length="847" mass="95444">MRNLYALIFVALSGLAFAQEDSLQVVNDSVKIIPEPTAQDISQAGYTNPQMYMLGDLEISGESKFTKAQIMRFTGLRMGESLEIPGSKINNALKKLWKSNLFSDIELYVVKTEGDKVFLRLHLIGLPELVEVNFNGLKKSKQEDFIKEHKLGPGIKITSNLKNQVRNSIKNHFLEKGYPDAKVDFIEKELAEDNSKVNLTINVDRGQRVKISSIDFEGNNELRDGQLRRRAMKGTRETSLNFFRSSKFIPNKYRDDLKKVVDEYKSIGYRDAKIISDTVMRVKDDRIAINIKVEEGKPYFLGDVTFTGNSEFTTEMLQRVFSYQTGDRYDAVGIQNKISGSPKDDDIQTLYMDRGFLFANIIPIEKNVKNDTIDLEIKIMEGEPATYNKVTFSGNDVTYDHVIARELRTKPGDLFSKSEIRRTLHELAGLGYFEPTSINPDIQPNPSNNTVDLNWELVHKSSSQVELQGGYGAGTFLGTLGLTFGNFSVRNLFNKDAWKPVPMGDGQALSLRAQAGRGYQNYSFSFTEPWIGGKRPTALSTSIYYSRYNYRDIYGEEAALNILGASVGLSKLLTWPDDWFRLSHSLSYQRYNFDNYALSVGEINYTNGSSNNFNYTLALTRNSMGPNPIFPTSGSEMSVAVTVTPPYSLFGDKNYSSMSDVEKFEWLEYYKVKGKAYWYKELAGKLVLKVGGEFGYLGTYNSKIGTIPFERFYLGGTGLMGNRFDGREIVPLRGYDDSTQSGGTSEDITPTGGGSIYDKFTFELRYPITMGQQATIYALGFAEAGNTWSDTKDFKPFELKRSVGVGVRIFMSAFGMLGFDFGYGFDRTMYSAEPSGWQTHFIIGQQF</sequence>
<evidence type="ECO:0000256" key="7">
    <source>
        <dbReference type="ARBA" id="ARBA00023237"/>
    </source>
</evidence>
<gene>
    <name evidence="11" type="ORF">ABID46_001093</name>
</gene>
<accession>A0ABV2LSG8</accession>
<evidence type="ECO:0000256" key="3">
    <source>
        <dbReference type="ARBA" id="ARBA00022692"/>
    </source>
</evidence>
<evidence type="ECO:0000313" key="11">
    <source>
        <dbReference type="EMBL" id="MET3731524.1"/>
    </source>
</evidence>